<dbReference type="NCBIfam" id="NF009855">
    <property type="entry name" value="PRK13321.1"/>
    <property type="match status" value="1"/>
</dbReference>
<comment type="pathway">
    <text evidence="4 16">Cofactor biosynthesis; coenzyme A biosynthesis; CoA from (R)-pantothenate: step 1/5.</text>
</comment>
<dbReference type="Pfam" id="PF03309">
    <property type="entry name" value="Pan_kinase"/>
    <property type="match status" value="1"/>
</dbReference>
<keyword evidence="20" id="KW-1185">Reference proteome</keyword>
<evidence type="ECO:0000256" key="6">
    <source>
        <dbReference type="ARBA" id="ARBA00012102"/>
    </source>
</evidence>
<dbReference type="InterPro" id="IPR043129">
    <property type="entry name" value="ATPase_NBD"/>
</dbReference>
<keyword evidence="9 16" id="KW-0547">Nucleotide-binding</keyword>
<evidence type="ECO:0000313" key="18">
    <source>
        <dbReference type="EMBL" id="CAI3931775.1"/>
    </source>
</evidence>
<keyword evidence="8 16" id="KW-0808">Transferase</keyword>
<dbReference type="PANTHER" id="PTHR34265">
    <property type="entry name" value="TYPE III PANTOTHENATE KINASE"/>
    <property type="match status" value="1"/>
</dbReference>
<evidence type="ECO:0000256" key="3">
    <source>
        <dbReference type="ARBA" id="ARBA00004496"/>
    </source>
</evidence>
<dbReference type="GO" id="GO:0015937">
    <property type="term" value="P:coenzyme A biosynthetic process"/>
    <property type="evidence" value="ECO:0007669"/>
    <property type="project" value="UniProtKB-UniRule"/>
</dbReference>
<dbReference type="GO" id="GO:0046872">
    <property type="term" value="F:metal ion binding"/>
    <property type="evidence" value="ECO:0007669"/>
    <property type="project" value="UniProtKB-KW"/>
</dbReference>
<proteinExistence type="inferred from homology"/>
<comment type="subunit">
    <text evidence="5 16">Homodimer.</text>
</comment>
<evidence type="ECO:0000256" key="1">
    <source>
        <dbReference type="ARBA" id="ARBA00001206"/>
    </source>
</evidence>
<keyword evidence="10 16" id="KW-0418">Kinase</keyword>
<comment type="caution">
    <text evidence="18">The sequence shown here is derived from an EMBL/GenBank/DDBJ whole genome shotgun (WGS) entry which is preliminary data.</text>
</comment>
<dbReference type="Gene3D" id="3.30.420.40">
    <property type="match status" value="2"/>
</dbReference>
<organism evidence="18 19">
    <name type="scientific">Commensalibacter communis</name>
    <dbReference type="NCBI Taxonomy" id="2972786"/>
    <lineage>
        <taxon>Bacteria</taxon>
        <taxon>Pseudomonadati</taxon>
        <taxon>Pseudomonadota</taxon>
        <taxon>Alphaproteobacteria</taxon>
        <taxon>Acetobacterales</taxon>
        <taxon>Acetobacteraceae</taxon>
    </lineage>
</organism>
<feature type="active site" description="Proton acceptor" evidence="16">
    <location>
        <position position="109"/>
    </location>
</feature>
<dbReference type="Proteomes" id="UP001154255">
    <property type="component" value="Unassembled WGS sequence"/>
</dbReference>
<feature type="binding site" evidence="16">
    <location>
        <begin position="6"/>
        <end position="13"/>
    </location>
    <ligand>
        <name>ATP</name>
        <dbReference type="ChEBI" id="CHEBI:30616"/>
    </ligand>
</feature>
<evidence type="ECO:0000256" key="12">
    <source>
        <dbReference type="ARBA" id="ARBA00022958"/>
    </source>
</evidence>
<protein>
    <recommendedName>
        <fullName evidence="15 16">Type III pantothenate kinase</fullName>
        <ecNumber evidence="6 16">2.7.1.33</ecNumber>
    </recommendedName>
    <alternativeName>
        <fullName evidence="16">PanK-III</fullName>
    </alternativeName>
    <alternativeName>
        <fullName evidence="16">Pantothenic acid kinase</fullName>
    </alternativeName>
</protein>
<comment type="catalytic activity">
    <reaction evidence="1 16">
        <text>(R)-pantothenate + ATP = (R)-4'-phosphopantothenate + ADP + H(+)</text>
        <dbReference type="Rhea" id="RHEA:16373"/>
        <dbReference type="ChEBI" id="CHEBI:10986"/>
        <dbReference type="ChEBI" id="CHEBI:15378"/>
        <dbReference type="ChEBI" id="CHEBI:29032"/>
        <dbReference type="ChEBI" id="CHEBI:30616"/>
        <dbReference type="ChEBI" id="CHEBI:456216"/>
        <dbReference type="EC" id="2.7.1.33"/>
    </reaction>
</comment>
<evidence type="ECO:0000256" key="8">
    <source>
        <dbReference type="ARBA" id="ARBA00022679"/>
    </source>
</evidence>
<feature type="binding site" evidence="16">
    <location>
        <position position="132"/>
    </location>
    <ligand>
        <name>ATP</name>
        <dbReference type="ChEBI" id="CHEBI:30616"/>
    </ligand>
</feature>
<evidence type="ECO:0000256" key="14">
    <source>
        <dbReference type="ARBA" id="ARBA00038036"/>
    </source>
</evidence>
<dbReference type="CDD" id="cd24015">
    <property type="entry name" value="ASKHA_NBD_PanK-III"/>
    <property type="match status" value="1"/>
</dbReference>
<keyword evidence="11 16" id="KW-0067">ATP-binding</keyword>
<comment type="function">
    <text evidence="16">Catalyzes the phosphorylation of pantothenate (Pan), the first step in CoA biosynthesis.</text>
</comment>
<evidence type="ECO:0000313" key="20">
    <source>
        <dbReference type="Proteomes" id="UP001154259"/>
    </source>
</evidence>
<dbReference type="InterPro" id="IPR004619">
    <property type="entry name" value="Type_III_PanK"/>
</dbReference>
<comment type="cofactor">
    <cofactor evidence="16">
        <name>NH4(+)</name>
        <dbReference type="ChEBI" id="CHEBI:28938"/>
    </cofactor>
    <cofactor evidence="16">
        <name>K(+)</name>
        <dbReference type="ChEBI" id="CHEBI:29103"/>
    </cofactor>
    <text evidence="16">A monovalent cation. Ammonium or potassium.</text>
</comment>
<dbReference type="NCBIfam" id="NF009848">
    <property type="entry name" value="PRK13318.1-6"/>
    <property type="match status" value="1"/>
</dbReference>
<dbReference type="EMBL" id="CAMXCS010000001">
    <property type="protein sequence ID" value="CAI3929091.1"/>
    <property type="molecule type" value="Genomic_DNA"/>
</dbReference>
<keyword evidence="13 16" id="KW-0173">Coenzyme A biosynthesis</keyword>
<comment type="subcellular location">
    <subcellularLocation>
        <location evidence="3 16">Cytoplasm</location>
    </subcellularLocation>
</comment>
<reference evidence="18" key="1">
    <citation type="submission" date="2022-10" db="EMBL/GenBank/DDBJ databases">
        <authorList>
            <person name="Botero Cardona J."/>
        </authorList>
    </citation>
    <scope>NUCLEOTIDE SEQUENCE</scope>
    <source>
        <strain evidence="18">LMG 31819</strain>
        <strain evidence="17">R-53529</strain>
    </source>
</reference>
<evidence type="ECO:0000256" key="9">
    <source>
        <dbReference type="ARBA" id="ARBA00022741"/>
    </source>
</evidence>
<feature type="binding site" evidence="16">
    <location>
        <position position="129"/>
    </location>
    <ligand>
        <name>K(+)</name>
        <dbReference type="ChEBI" id="CHEBI:29103"/>
    </ligand>
</feature>
<gene>
    <name evidence="16" type="primary">coaX</name>
    <name evidence="17" type="ORF">R53529_LOCUS414</name>
    <name evidence="18" type="ORF">R53530_LOCUS687</name>
</gene>
<dbReference type="RefSeq" id="WP_271788864.1">
    <property type="nucleotide sequence ID" value="NZ_CAMXCJ010000002.1"/>
</dbReference>
<comment type="cofactor">
    <cofactor evidence="2">
        <name>K(+)</name>
        <dbReference type="ChEBI" id="CHEBI:29103"/>
    </cofactor>
</comment>
<evidence type="ECO:0000313" key="19">
    <source>
        <dbReference type="Proteomes" id="UP001154255"/>
    </source>
</evidence>
<evidence type="ECO:0000256" key="11">
    <source>
        <dbReference type="ARBA" id="ARBA00022840"/>
    </source>
</evidence>
<accession>A0A9W4TQ25</accession>
<feature type="binding site" evidence="16">
    <location>
        <position position="184"/>
    </location>
    <ligand>
        <name>substrate</name>
    </ligand>
</feature>
<evidence type="ECO:0000256" key="7">
    <source>
        <dbReference type="ARBA" id="ARBA00022490"/>
    </source>
</evidence>
<keyword evidence="12 16" id="KW-0630">Potassium</keyword>
<evidence type="ECO:0000256" key="13">
    <source>
        <dbReference type="ARBA" id="ARBA00022993"/>
    </source>
</evidence>
<dbReference type="NCBIfam" id="NF009844">
    <property type="entry name" value="PRK13318.1-2"/>
    <property type="match status" value="1"/>
</dbReference>
<dbReference type="NCBIfam" id="TIGR00671">
    <property type="entry name" value="baf"/>
    <property type="match status" value="1"/>
</dbReference>
<evidence type="ECO:0000256" key="10">
    <source>
        <dbReference type="ARBA" id="ARBA00022777"/>
    </source>
</evidence>
<dbReference type="GO" id="GO:0005524">
    <property type="term" value="F:ATP binding"/>
    <property type="evidence" value="ECO:0007669"/>
    <property type="project" value="UniProtKB-UniRule"/>
</dbReference>
<dbReference type="HAMAP" id="MF_01274">
    <property type="entry name" value="Pantothen_kinase_3"/>
    <property type="match status" value="1"/>
</dbReference>
<dbReference type="SUPFAM" id="SSF53067">
    <property type="entry name" value="Actin-like ATPase domain"/>
    <property type="match status" value="2"/>
</dbReference>
<dbReference type="GO" id="GO:0004594">
    <property type="term" value="F:pantothenate kinase activity"/>
    <property type="evidence" value="ECO:0007669"/>
    <property type="project" value="UniProtKB-UniRule"/>
</dbReference>
<sequence>MLLVIDVGNTNIVFAVHDGQDWLGTWRVATTANRTSDEYAATLLVLMEKQNIPVHKITRAIIGTVVPPVLYQLLTLCRKWFFVDPIVASAGLDWGFEIQTDNPQEVGVDRLLNGLAAHQLYGGPLVVVDLGTATTFDIVDKDGNYCGGVISPGLTLSLEALHSAAARLPRIGFGRPQSVIGKETIGAMKSGIYWGYIGLIEGIIERIRKEYSVSEMTVVGTGGLARLLAEGTPIFKEINAELTLEGLRILANRNSSGNKKINKI</sequence>
<evidence type="ECO:0000256" key="5">
    <source>
        <dbReference type="ARBA" id="ARBA00011738"/>
    </source>
</evidence>
<name>A0A9W4TQ25_9PROT</name>
<evidence type="ECO:0000256" key="16">
    <source>
        <dbReference type="HAMAP-Rule" id="MF_01274"/>
    </source>
</evidence>
<dbReference type="EC" id="2.7.1.33" evidence="6 16"/>
<feature type="binding site" evidence="16">
    <location>
        <begin position="107"/>
        <end position="110"/>
    </location>
    <ligand>
        <name>substrate</name>
    </ligand>
</feature>
<dbReference type="AlphaFoldDB" id="A0A9W4TQ25"/>
<dbReference type="PANTHER" id="PTHR34265:SF1">
    <property type="entry name" value="TYPE III PANTOTHENATE KINASE"/>
    <property type="match status" value="1"/>
</dbReference>
<dbReference type="EMBL" id="CAMXCM010000001">
    <property type="protein sequence ID" value="CAI3931775.1"/>
    <property type="molecule type" value="Genomic_DNA"/>
</dbReference>
<evidence type="ECO:0000256" key="2">
    <source>
        <dbReference type="ARBA" id="ARBA00001958"/>
    </source>
</evidence>
<evidence type="ECO:0000313" key="17">
    <source>
        <dbReference type="EMBL" id="CAI3929091.1"/>
    </source>
</evidence>
<comment type="similarity">
    <text evidence="14 16">Belongs to the type III pantothenate kinase family.</text>
</comment>
<keyword evidence="7 16" id="KW-0963">Cytoplasm</keyword>
<evidence type="ECO:0000256" key="4">
    <source>
        <dbReference type="ARBA" id="ARBA00005225"/>
    </source>
</evidence>
<dbReference type="GO" id="GO:0005737">
    <property type="term" value="C:cytoplasm"/>
    <property type="evidence" value="ECO:0007669"/>
    <property type="project" value="UniProtKB-SubCell"/>
</dbReference>
<dbReference type="Proteomes" id="UP001154259">
    <property type="component" value="Unassembled WGS sequence"/>
</dbReference>
<evidence type="ECO:0000256" key="15">
    <source>
        <dbReference type="ARBA" id="ARBA00040883"/>
    </source>
</evidence>
<comment type="caution">
    <text evidence="16">Lacks conserved residue(s) required for the propagation of feature annotation.</text>
</comment>
<keyword evidence="16" id="KW-0479">Metal-binding</keyword>